<dbReference type="Proteomes" id="UP000548304">
    <property type="component" value="Unassembled WGS sequence"/>
</dbReference>
<proteinExistence type="predicted"/>
<accession>A0A852Z0Q1</accession>
<feature type="region of interest" description="Disordered" evidence="1">
    <location>
        <begin position="1"/>
        <end position="65"/>
    </location>
</feature>
<evidence type="ECO:0000313" key="2">
    <source>
        <dbReference type="EMBL" id="NYH80068.1"/>
    </source>
</evidence>
<dbReference type="EMBL" id="JACBYW010000006">
    <property type="protein sequence ID" value="NYH80068.1"/>
    <property type="molecule type" value="Genomic_DNA"/>
</dbReference>
<sequence length="65" mass="7173">MRDTGTGKPANPPQATSERVSTATGERQLDSPHRRRTSRDVRHQRKPGAVWNVAPTSTRAELSAH</sequence>
<dbReference type="AlphaFoldDB" id="A0A852Z0Q1"/>
<protein>
    <submittedName>
        <fullName evidence="2">Uncharacterized protein</fullName>
    </submittedName>
</protein>
<name>A0A852Z0Q1_9ACTN</name>
<feature type="compositionally biased region" description="Basic residues" evidence="1">
    <location>
        <begin position="33"/>
        <end position="46"/>
    </location>
</feature>
<keyword evidence="3" id="KW-1185">Reference proteome</keyword>
<organism evidence="2 3">
    <name type="scientific">Actinopolyspora biskrensis</name>
    <dbReference type="NCBI Taxonomy" id="1470178"/>
    <lineage>
        <taxon>Bacteria</taxon>
        <taxon>Bacillati</taxon>
        <taxon>Actinomycetota</taxon>
        <taxon>Actinomycetes</taxon>
        <taxon>Actinopolysporales</taxon>
        <taxon>Actinopolysporaceae</taxon>
        <taxon>Actinopolyspora</taxon>
    </lineage>
</organism>
<gene>
    <name evidence="2" type="ORF">FHR84_003417</name>
</gene>
<comment type="caution">
    <text evidence="2">The sequence shown here is derived from an EMBL/GenBank/DDBJ whole genome shotgun (WGS) entry which is preliminary data.</text>
</comment>
<evidence type="ECO:0000313" key="3">
    <source>
        <dbReference type="Proteomes" id="UP000548304"/>
    </source>
</evidence>
<evidence type="ECO:0000256" key="1">
    <source>
        <dbReference type="SAM" id="MobiDB-lite"/>
    </source>
</evidence>
<reference evidence="2 3" key="1">
    <citation type="submission" date="2020-07" db="EMBL/GenBank/DDBJ databases">
        <title>Genomic Encyclopedia of Type Strains, Phase III (KMG-III): the genomes of soil and plant-associated and newly described type strains.</title>
        <authorList>
            <person name="Whitman W."/>
        </authorList>
    </citation>
    <scope>NUCLEOTIDE SEQUENCE [LARGE SCALE GENOMIC DNA]</scope>
    <source>
        <strain evidence="2 3">CECT 8576</strain>
    </source>
</reference>
<feature type="compositionally biased region" description="Polar residues" evidence="1">
    <location>
        <begin position="54"/>
        <end position="65"/>
    </location>
</feature>
<feature type="compositionally biased region" description="Polar residues" evidence="1">
    <location>
        <begin position="13"/>
        <end position="25"/>
    </location>
</feature>